<dbReference type="InterPro" id="IPR003869">
    <property type="entry name" value="Polysac_CapD-like"/>
</dbReference>
<feature type="transmembrane region" description="Helical" evidence="2">
    <location>
        <begin position="83"/>
        <end position="105"/>
    </location>
</feature>
<reference evidence="4" key="1">
    <citation type="submission" date="2022-07" db="EMBL/GenBank/DDBJ databases">
        <authorList>
            <person name="Otstavnykh N."/>
            <person name="Isaeva M."/>
            <person name="Bystritskaya E."/>
        </authorList>
    </citation>
    <scope>NUCLEOTIDE SEQUENCE</scope>
    <source>
        <strain evidence="4">KCTC 52189</strain>
    </source>
</reference>
<dbReference type="AlphaFoldDB" id="A0AAE3WAZ6"/>
<dbReference type="InterPro" id="IPR036291">
    <property type="entry name" value="NAD(P)-bd_dom_sf"/>
</dbReference>
<dbReference type="InterPro" id="IPR051203">
    <property type="entry name" value="Polysaccharide_Synthase-Rel"/>
</dbReference>
<sequence length="626" mass="68455">MVFYEMATSLTRAQKRLIFLVIDGLMVPVALFLSMLLNASVSLTWDVAVSMAPLAAILIGIALLTSHLLGLTRIKLNAFEFQGIIRTTIFSGILGFSGLLLNYALGSPVTSQTFFIFTMTLLIMSVATRMFLRQTLIHIYRSGSDRMRVIVYGAGQTGQQLAAALRTDDAVQPICFVDDNPTLQSLVVAGLPVYAPSQIKELIEKEAIDRIVLAMPSASQTVQARIAHKLRQLGAEVHSLPSFATLVGEGELSQRMTPVSLSDLLGRSRLERELPTVSDTYSGRRILISGAGGSIGSELCRQLISCKPEMLILFDHSELALYTIQKEMRELASNIRIVPVLGSVCDRTLVDQVLVENKVDVVLHAAAYKHLPLVETNEIAGLENNVYGTKTIADAARAAGVERFILVSSDKAVRPTNVMGASKRLAELVIQDLSTRSDSTLFSMVRFGNVLGSSGSVIPLFEEQIARGGPVTLTHGEVTRYFMTISEAARLVLLAGSFARGGDLFVLDMGDPVPIRKLARQMIEGAGLTVMDEDNPSGDIEIVEIGLRPGEKLHEELLISPDMLTTPHQKIMRAQEGFLSEIEMANALKDLRTAINTRDPQAARTVISRWVERDERSRPQDEVQIS</sequence>
<feature type="domain" description="Polysaccharide biosynthesis protein CapD-like" evidence="3">
    <location>
        <begin position="286"/>
        <end position="575"/>
    </location>
</feature>
<keyword evidence="2" id="KW-0812">Transmembrane</keyword>
<gene>
    <name evidence="4" type="ORF">NO357_08155</name>
</gene>
<keyword evidence="5" id="KW-1185">Reference proteome</keyword>
<evidence type="ECO:0000313" key="4">
    <source>
        <dbReference type="EMBL" id="MDQ2089866.1"/>
    </source>
</evidence>
<dbReference type="SUPFAM" id="SSF51735">
    <property type="entry name" value="NAD(P)-binding Rossmann-fold domains"/>
    <property type="match status" value="1"/>
</dbReference>
<dbReference type="CDD" id="cd05237">
    <property type="entry name" value="UDP_invert_4-6DH_SDR_e"/>
    <property type="match status" value="1"/>
</dbReference>
<keyword evidence="2" id="KW-0472">Membrane</keyword>
<organism evidence="4 5">
    <name type="scientific">Marimonas arenosa</name>
    <dbReference type="NCBI Taxonomy" id="1795305"/>
    <lineage>
        <taxon>Bacteria</taxon>
        <taxon>Pseudomonadati</taxon>
        <taxon>Pseudomonadota</taxon>
        <taxon>Alphaproteobacteria</taxon>
        <taxon>Rhodobacterales</taxon>
        <taxon>Paracoccaceae</taxon>
        <taxon>Marimonas</taxon>
    </lineage>
</organism>
<evidence type="ECO:0000313" key="5">
    <source>
        <dbReference type="Proteomes" id="UP001226762"/>
    </source>
</evidence>
<comment type="caution">
    <text evidence="4">The sequence shown here is derived from an EMBL/GenBank/DDBJ whole genome shotgun (WGS) entry which is preliminary data.</text>
</comment>
<dbReference type="PANTHER" id="PTHR43318:SF1">
    <property type="entry name" value="POLYSACCHARIDE BIOSYNTHESIS PROTEIN EPSC-RELATED"/>
    <property type="match status" value="1"/>
</dbReference>
<dbReference type="Gene3D" id="3.40.50.720">
    <property type="entry name" value="NAD(P)-binding Rossmann-like Domain"/>
    <property type="match status" value="2"/>
</dbReference>
<dbReference type="EMBL" id="JANHAX010000002">
    <property type="protein sequence ID" value="MDQ2089866.1"/>
    <property type="molecule type" value="Genomic_DNA"/>
</dbReference>
<feature type="transmembrane region" description="Helical" evidence="2">
    <location>
        <begin position="111"/>
        <end position="132"/>
    </location>
</feature>
<dbReference type="SUPFAM" id="SSF53335">
    <property type="entry name" value="S-adenosyl-L-methionine-dependent methyltransferases"/>
    <property type="match status" value="1"/>
</dbReference>
<dbReference type="Proteomes" id="UP001226762">
    <property type="component" value="Unassembled WGS sequence"/>
</dbReference>
<keyword evidence="2" id="KW-1133">Transmembrane helix</keyword>
<dbReference type="InterPro" id="IPR029063">
    <property type="entry name" value="SAM-dependent_MTases_sf"/>
</dbReference>
<feature type="transmembrane region" description="Helical" evidence="2">
    <location>
        <begin position="17"/>
        <end position="37"/>
    </location>
</feature>
<dbReference type="Pfam" id="PF13727">
    <property type="entry name" value="CoA_binding_3"/>
    <property type="match status" value="1"/>
</dbReference>
<reference evidence="4" key="2">
    <citation type="submission" date="2023-02" db="EMBL/GenBank/DDBJ databases">
        <title>'Rhodoalgimonas zhirmunskyi' gen. nov., isolated from a red alga.</title>
        <authorList>
            <person name="Nedashkovskaya O.I."/>
            <person name="Otstavnykh N.Y."/>
            <person name="Bystritskaya E.P."/>
            <person name="Balabanova L.A."/>
            <person name="Isaeva M.P."/>
        </authorList>
    </citation>
    <scope>NUCLEOTIDE SEQUENCE</scope>
    <source>
        <strain evidence="4">KCTC 52189</strain>
    </source>
</reference>
<evidence type="ECO:0000256" key="1">
    <source>
        <dbReference type="ARBA" id="ARBA00007430"/>
    </source>
</evidence>
<proteinExistence type="inferred from homology"/>
<feature type="transmembrane region" description="Helical" evidence="2">
    <location>
        <begin position="49"/>
        <end position="71"/>
    </location>
</feature>
<name>A0AAE3WAZ6_9RHOB</name>
<dbReference type="Pfam" id="PF02719">
    <property type="entry name" value="Polysacc_synt_2"/>
    <property type="match status" value="1"/>
</dbReference>
<accession>A0AAE3WAZ6</accession>
<evidence type="ECO:0000256" key="2">
    <source>
        <dbReference type="SAM" id="Phobius"/>
    </source>
</evidence>
<protein>
    <submittedName>
        <fullName evidence="4">Polysaccharide biosynthesis protein</fullName>
    </submittedName>
</protein>
<dbReference type="PANTHER" id="PTHR43318">
    <property type="entry name" value="UDP-N-ACETYLGLUCOSAMINE 4,6-DEHYDRATASE"/>
    <property type="match status" value="1"/>
</dbReference>
<evidence type="ECO:0000259" key="3">
    <source>
        <dbReference type="Pfam" id="PF02719"/>
    </source>
</evidence>
<dbReference type="RefSeq" id="WP_306735137.1">
    <property type="nucleotide sequence ID" value="NZ_JANHAX010000002.1"/>
</dbReference>
<comment type="similarity">
    <text evidence="1">Belongs to the polysaccharide synthase family.</text>
</comment>